<proteinExistence type="predicted"/>
<organism evidence="1 2">
    <name type="scientific">Planococcus halotolerans</name>
    <dbReference type="NCBI Taxonomy" id="2233542"/>
    <lineage>
        <taxon>Bacteria</taxon>
        <taxon>Bacillati</taxon>
        <taxon>Bacillota</taxon>
        <taxon>Bacilli</taxon>
        <taxon>Bacillales</taxon>
        <taxon>Caryophanaceae</taxon>
        <taxon>Planococcus</taxon>
    </lineage>
</organism>
<gene>
    <name evidence="1" type="ORF">DP120_01050</name>
</gene>
<evidence type="ECO:0000313" key="1">
    <source>
        <dbReference type="EMBL" id="RAZ80910.1"/>
    </source>
</evidence>
<comment type="caution">
    <text evidence="1">The sequence shown here is derived from an EMBL/GenBank/DDBJ whole genome shotgun (WGS) entry which is preliminary data.</text>
</comment>
<dbReference type="AlphaFoldDB" id="A0A365L674"/>
<keyword evidence="2" id="KW-1185">Reference proteome</keyword>
<accession>A0A365L674</accession>
<dbReference type="Proteomes" id="UP000251002">
    <property type="component" value="Unassembled WGS sequence"/>
</dbReference>
<name>A0A365L674_9BACL</name>
<dbReference type="Gene3D" id="1.10.760.20">
    <property type="entry name" value="Protein of unknown function DUF3243"/>
    <property type="match status" value="1"/>
</dbReference>
<evidence type="ECO:0000313" key="2">
    <source>
        <dbReference type="Proteomes" id="UP000251002"/>
    </source>
</evidence>
<dbReference type="InterPro" id="IPR038292">
    <property type="entry name" value="YmfJ/YflH_sf"/>
</dbReference>
<reference evidence="1 2" key="1">
    <citation type="submission" date="2018-06" db="EMBL/GenBank/DDBJ databases">
        <title>The draft genome sequences of strains SCU63 and S1.</title>
        <authorList>
            <person name="Gan L."/>
        </authorList>
    </citation>
    <scope>NUCLEOTIDE SEQUENCE [LARGE SCALE GENOMIC DNA]</scope>
    <source>
        <strain evidence="1 2">SCU63</strain>
    </source>
</reference>
<dbReference type="EMBL" id="QLZR01000001">
    <property type="protein sequence ID" value="RAZ80910.1"/>
    <property type="molecule type" value="Genomic_DNA"/>
</dbReference>
<protein>
    <submittedName>
        <fullName evidence="1">DUF3243 domain-containing protein</fullName>
    </submittedName>
</protein>
<sequence>MENVNKKVDEKLKNFDDEKKEDILANFNQFKQYLNDKVEIGEKMGLSEERLAQITEKVAGYLAKNEEPKNREEHLLQELWKVGNKEEQHMLAHMLLRMVQKED</sequence>
<dbReference type="RefSeq" id="WP_112221337.1">
    <property type="nucleotide sequence ID" value="NZ_CP047673.1"/>
</dbReference>
<dbReference type="Pfam" id="PF11588">
    <property type="entry name" value="DUF3243"/>
    <property type="match status" value="1"/>
</dbReference>
<dbReference type="InterPro" id="IPR021637">
    <property type="entry name" value="DUF3243"/>
</dbReference>